<protein>
    <recommendedName>
        <fullName evidence="4">Carrier domain-containing protein</fullName>
    </recommendedName>
</protein>
<evidence type="ECO:0000256" key="2">
    <source>
        <dbReference type="ARBA" id="ARBA00022553"/>
    </source>
</evidence>
<dbReference type="GO" id="GO:0005829">
    <property type="term" value="C:cytosol"/>
    <property type="evidence" value="ECO:0007669"/>
    <property type="project" value="TreeGrafter"/>
</dbReference>
<dbReference type="InterPro" id="IPR006162">
    <property type="entry name" value="Ppantetheine_attach_site"/>
</dbReference>
<dbReference type="InterPro" id="IPR020806">
    <property type="entry name" value="PKS_PP-bd"/>
</dbReference>
<dbReference type="AlphaFoldDB" id="A0A382YSG5"/>
<dbReference type="Gene3D" id="1.10.1200.10">
    <property type="entry name" value="ACP-like"/>
    <property type="match status" value="1"/>
</dbReference>
<dbReference type="GO" id="GO:0031177">
    <property type="term" value="F:phosphopantetheine binding"/>
    <property type="evidence" value="ECO:0007669"/>
    <property type="project" value="InterPro"/>
</dbReference>
<dbReference type="SUPFAM" id="SSF56801">
    <property type="entry name" value="Acetyl-CoA synthetase-like"/>
    <property type="match status" value="1"/>
</dbReference>
<dbReference type="FunFam" id="1.10.1200.10:FF:000016">
    <property type="entry name" value="Non-ribosomal peptide synthase"/>
    <property type="match status" value="1"/>
</dbReference>
<dbReference type="InterPro" id="IPR036736">
    <property type="entry name" value="ACP-like_sf"/>
</dbReference>
<dbReference type="InterPro" id="IPR023213">
    <property type="entry name" value="CAT-like_dom_sf"/>
</dbReference>
<sequence length="262" mass="29355">EFIGRLDDQVKIRGFRVEPGEIESVLLQHPDLRESVVVTRKNFGQKELVAYVVRDKDTSHPQSTDAELVEALRVFIDQRLPAHLTPSSVTVLDALPLSPNGKVDRDRLPVPATSAAQTSPSAPENHTEQKLWELWREVLGREAGSTADSFFDVGGNSLLATQVISRIRRHYGLDMPIHDLFRYSTIRDLSARIEQLGNQQTVTSRAEIVSIQAESGETTELSFAQERLWFLDRLEPDSPFYNVAFAQRISGPLDIVALGRSL</sequence>
<feature type="compositionally biased region" description="Low complexity" evidence="3">
    <location>
        <begin position="109"/>
        <end position="123"/>
    </location>
</feature>
<dbReference type="GO" id="GO:0043041">
    <property type="term" value="P:amino acid activation for nonribosomal peptide biosynthetic process"/>
    <property type="evidence" value="ECO:0007669"/>
    <property type="project" value="TreeGrafter"/>
</dbReference>
<dbReference type="SUPFAM" id="SSF47336">
    <property type="entry name" value="ACP-like"/>
    <property type="match status" value="1"/>
</dbReference>
<evidence type="ECO:0000256" key="3">
    <source>
        <dbReference type="SAM" id="MobiDB-lite"/>
    </source>
</evidence>
<organism evidence="5">
    <name type="scientific">marine metagenome</name>
    <dbReference type="NCBI Taxonomy" id="408172"/>
    <lineage>
        <taxon>unclassified sequences</taxon>
        <taxon>metagenomes</taxon>
        <taxon>ecological metagenomes</taxon>
    </lineage>
</organism>
<dbReference type="GO" id="GO:0072330">
    <property type="term" value="P:monocarboxylic acid biosynthetic process"/>
    <property type="evidence" value="ECO:0007669"/>
    <property type="project" value="UniProtKB-ARBA"/>
</dbReference>
<reference evidence="5" key="1">
    <citation type="submission" date="2018-05" db="EMBL/GenBank/DDBJ databases">
        <authorList>
            <person name="Lanie J.A."/>
            <person name="Ng W.-L."/>
            <person name="Kazmierczak K.M."/>
            <person name="Andrzejewski T.M."/>
            <person name="Davidsen T.M."/>
            <person name="Wayne K.J."/>
            <person name="Tettelin H."/>
            <person name="Glass J.I."/>
            <person name="Rusch D."/>
            <person name="Podicherti R."/>
            <person name="Tsui H.-C.T."/>
            <person name="Winkler M.E."/>
        </authorList>
    </citation>
    <scope>NUCLEOTIDE SEQUENCE</scope>
</reference>
<accession>A0A382YSG5</accession>
<dbReference type="Gene3D" id="3.30.559.10">
    <property type="entry name" value="Chloramphenicol acetyltransferase-like domain"/>
    <property type="match status" value="1"/>
</dbReference>
<name>A0A382YSG5_9ZZZZ</name>
<dbReference type="Gene3D" id="3.30.300.30">
    <property type="match status" value="1"/>
</dbReference>
<dbReference type="PANTHER" id="PTHR45527">
    <property type="entry name" value="NONRIBOSOMAL PEPTIDE SYNTHETASE"/>
    <property type="match status" value="1"/>
</dbReference>
<dbReference type="InterPro" id="IPR025110">
    <property type="entry name" value="AMP-bd_C"/>
</dbReference>
<feature type="non-terminal residue" evidence="5">
    <location>
        <position position="262"/>
    </location>
</feature>
<dbReference type="InterPro" id="IPR045851">
    <property type="entry name" value="AMP-bd_C_sf"/>
</dbReference>
<proteinExistence type="predicted"/>
<dbReference type="PANTHER" id="PTHR45527:SF1">
    <property type="entry name" value="FATTY ACID SYNTHASE"/>
    <property type="match status" value="1"/>
</dbReference>
<dbReference type="PROSITE" id="PS00012">
    <property type="entry name" value="PHOSPHOPANTETHEINE"/>
    <property type="match status" value="1"/>
</dbReference>
<dbReference type="InterPro" id="IPR009081">
    <property type="entry name" value="PP-bd_ACP"/>
</dbReference>
<evidence type="ECO:0000313" key="5">
    <source>
        <dbReference type="EMBL" id="SVD85428.1"/>
    </source>
</evidence>
<dbReference type="SMART" id="SM00823">
    <property type="entry name" value="PKS_PP"/>
    <property type="match status" value="1"/>
</dbReference>
<dbReference type="Pfam" id="PF00550">
    <property type="entry name" value="PP-binding"/>
    <property type="match status" value="1"/>
</dbReference>
<gene>
    <name evidence="5" type="ORF">METZ01_LOCUS438282</name>
</gene>
<dbReference type="SUPFAM" id="SSF52777">
    <property type="entry name" value="CoA-dependent acyltransferases"/>
    <property type="match status" value="1"/>
</dbReference>
<keyword evidence="1" id="KW-0596">Phosphopantetheine</keyword>
<dbReference type="Pfam" id="PF13193">
    <property type="entry name" value="AMP-binding_C"/>
    <property type="match status" value="1"/>
</dbReference>
<evidence type="ECO:0000256" key="1">
    <source>
        <dbReference type="ARBA" id="ARBA00022450"/>
    </source>
</evidence>
<feature type="domain" description="Carrier" evidence="4">
    <location>
        <begin position="122"/>
        <end position="197"/>
    </location>
</feature>
<feature type="region of interest" description="Disordered" evidence="3">
    <location>
        <begin position="102"/>
        <end position="128"/>
    </location>
</feature>
<feature type="non-terminal residue" evidence="5">
    <location>
        <position position="1"/>
    </location>
</feature>
<dbReference type="EMBL" id="UINC01177665">
    <property type="protein sequence ID" value="SVD85428.1"/>
    <property type="molecule type" value="Genomic_DNA"/>
</dbReference>
<keyword evidence="2" id="KW-0597">Phosphoprotein</keyword>
<dbReference type="GO" id="GO:0044550">
    <property type="term" value="P:secondary metabolite biosynthetic process"/>
    <property type="evidence" value="ECO:0007669"/>
    <property type="project" value="TreeGrafter"/>
</dbReference>
<dbReference type="PROSITE" id="PS50075">
    <property type="entry name" value="CARRIER"/>
    <property type="match status" value="1"/>
</dbReference>
<evidence type="ECO:0000259" key="4">
    <source>
        <dbReference type="PROSITE" id="PS50075"/>
    </source>
</evidence>